<dbReference type="InterPro" id="IPR050638">
    <property type="entry name" value="AA-Vitamin_Transporters"/>
</dbReference>
<feature type="transmembrane region" description="Helical" evidence="7">
    <location>
        <begin position="68"/>
        <end position="87"/>
    </location>
</feature>
<feature type="domain" description="EamA" evidence="8">
    <location>
        <begin position="8"/>
        <end position="139"/>
    </location>
</feature>
<name>W6NH12_CLOTY</name>
<comment type="subcellular location">
    <subcellularLocation>
        <location evidence="1">Cell membrane</location>
        <topology evidence="1">Multi-pass membrane protein</topology>
    </subcellularLocation>
</comment>
<dbReference type="GO" id="GO:0005886">
    <property type="term" value="C:plasma membrane"/>
    <property type="evidence" value="ECO:0007669"/>
    <property type="project" value="UniProtKB-SubCell"/>
</dbReference>
<dbReference type="InterPro" id="IPR037185">
    <property type="entry name" value="EmrE-like"/>
</dbReference>
<feature type="transmembrane region" description="Helical" evidence="7">
    <location>
        <begin position="285"/>
        <end position="303"/>
    </location>
</feature>
<dbReference type="Pfam" id="PF00892">
    <property type="entry name" value="EamA"/>
    <property type="match status" value="1"/>
</dbReference>
<accession>W6NH12</accession>
<dbReference type="RefSeq" id="WP_017751682.1">
    <property type="nucleotide sequence ID" value="NZ_CBXI010000023.1"/>
</dbReference>
<proteinExistence type="inferred from homology"/>
<feature type="transmembrane region" description="Helical" evidence="7">
    <location>
        <begin position="37"/>
        <end position="56"/>
    </location>
</feature>
<dbReference type="PANTHER" id="PTHR32322">
    <property type="entry name" value="INNER MEMBRANE TRANSPORTER"/>
    <property type="match status" value="1"/>
</dbReference>
<feature type="transmembrane region" description="Helical" evidence="7">
    <location>
        <begin position="93"/>
        <end position="114"/>
    </location>
</feature>
<dbReference type="OrthoDB" id="19135at2"/>
<evidence type="ECO:0000256" key="7">
    <source>
        <dbReference type="SAM" id="Phobius"/>
    </source>
</evidence>
<evidence type="ECO:0000313" key="10">
    <source>
        <dbReference type="Proteomes" id="UP000019482"/>
    </source>
</evidence>
<evidence type="ECO:0000259" key="8">
    <source>
        <dbReference type="Pfam" id="PF00892"/>
    </source>
</evidence>
<keyword evidence="5 7" id="KW-1133">Transmembrane helix</keyword>
<protein>
    <submittedName>
        <fullName evidence="9">Integral membrane protein</fullName>
    </submittedName>
</protein>
<keyword evidence="3" id="KW-1003">Cell membrane</keyword>
<evidence type="ECO:0000256" key="2">
    <source>
        <dbReference type="ARBA" id="ARBA00007362"/>
    </source>
</evidence>
<feature type="transmembrane region" description="Helical" evidence="7">
    <location>
        <begin position="230"/>
        <end position="249"/>
    </location>
</feature>
<dbReference type="SUPFAM" id="SSF103481">
    <property type="entry name" value="Multidrug resistance efflux transporter EmrE"/>
    <property type="match status" value="1"/>
</dbReference>
<evidence type="ECO:0000256" key="6">
    <source>
        <dbReference type="ARBA" id="ARBA00023136"/>
    </source>
</evidence>
<keyword evidence="10" id="KW-1185">Reference proteome</keyword>
<dbReference type="GeneID" id="29420815"/>
<organism evidence="9 10">
    <name type="scientific">Clostridium tyrobutyricum DIVETGP</name>
    <dbReference type="NCBI Taxonomy" id="1408889"/>
    <lineage>
        <taxon>Bacteria</taxon>
        <taxon>Bacillati</taxon>
        <taxon>Bacillota</taxon>
        <taxon>Clostridia</taxon>
        <taxon>Eubacteriales</taxon>
        <taxon>Clostridiaceae</taxon>
        <taxon>Clostridium</taxon>
    </lineage>
</organism>
<evidence type="ECO:0000256" key="4">
    <source>
        <dbReference type="ARBA" id="ARBA00022692"/>
    </source>
</evidence>
<evidence type="ECO:0000256" key="5">
    <source>
        <dbReference type="ARBA" id="ARBA00022989"/>
    </source>
</evidence>
<reference evidence="9 10" key="1">
    <citation type="journal article" date="2015" name="Genome Announc.">
        <title>Draft Genome Sequence of Clostridium tyrobutyricum Strain DIVETGP, Isolated from Cow's Milk for Grana Padano Production.</title>
        <authorList>
            <person name="Soggiu A."/>
            <person name="Piras C."/>
            <person name="Gaiarsa S."/>
            <person name="Sassera D."/>
            <person name="Roncada P."/>
            <person name="Bendixen E."/>
            <person name="Brasca M."/>
            <person name="Bonizzi L."/>
        </authorList>
    </citation>
    <scope>NUCLEOTIDE SEQUENCE [LARGE SCALE GENOMIC DNA]</scope>
    <source>
        <strain evidence="9 10">DIVETGP</strain>
    </source>
</reference>
<feature type="transmembrane region" description="Helical" evidence="7">
    <location>
        <begin position="191"/>
        <end position="210"/>
    </location>
</feature>
<comment type="caution">
    <text evidence="9">The sequence shown here is derived from an EMBL/GenBank/DDBJ whole genome shotgun (WGS) entry which is preliminary data.</text>
</comment>
<dbReference type="PANTHER" id="PTHR32322:SF18">
    <property type="entry name" value="S-ADENOSYLMETHIONINE_S-ADENOSYLHOMOCYSTEINE TRANSPORTER"/>
    <property type="match status" value="1"/>
</dbReference>
<keyword evidence="4 7" id="KW-0812">Transmembrane</keyword>
<sequence length="320" mass="35943">MPKLSIMSIFFALMADAMWGFVYIVPNLLSDYTAIEITVGRYLVYGIFSMAILLLKTQHRKNLIDINMWKKAIVFAFCGNIGYYFFLALSIKLTGSVISTLIIGLLPITTSLYGNLTNKDISFKKLIIPILVIIGGSLLMNFASLGNSSKFNIYGIISCAFALFIWTWYAVANANFLRQTSRINPQVWSTITGAATLFLVPVFIVIIKIIMPHSFSVNRLIDFNNSTFEFWCISIILGIAVSWLGAVFWNKASVGLPVSLVGQMVVGETVFGLVYYFIFESKLPDFIELISIIIIISGVLYYMRVINNLKKEKCEVENVK</sequence>
<keyword evidence="6 7" id="KW-0472">Membrane</keyword>
<dbReference type="Proteomes" id="UP000019482">
    <property type="component" value="Unassembled WGS sequence"/>
</dbReference>
<evidence type="ECO:0000313" key="9">
    <source>
        <dbReference type="EMBL" id="CDL91387.1"/>
    </source>
</evidence>
<dbReference type="InterPro" id="IPR000620">
    <property type="entry name" value="EamA_dom"/>
</dbReference>
<feature type="transmembrane region" description="Helical" evidence="7">
    <location>
        <begin position="7"/>
        <end position="25"/>
    </location>
</feature>
<evidence type="ECO:0000256" key="3">
    <source>
        <dbReference type="ARBA" id="ARBA00022475"/>
    </source>
</evidence>
<gene>
    <name evidence="9" type="ORF">CTDIVETGP_1457</name>
</gene>
<dbReference type="EMBL" id="CBXI010000023">
    <property type="protein sequence ID" value="CDL91387.1"/>
    <property type="molecule type" value="Genomic_DNA"/>
</dbReference>
<evidence type="ECO:0000256" key="1">
    <source>
        <dbReference type="ARBA" id="ARBA00004651"/>
    </source>
</evidence>
<feature type="transmembrane region" description="Helical" evidence="7">
    <location>
        <begin position="126"/>
        <end position="145"/>
    </location>
</feature>
<comment type="similarity">
    <text evidence="2">Belongs to the EamA transporter family.</text>
</comment>
<dbReference type="AlphaFoldDB" id="W6NH12"/>
<feature type="transmembrane region" description="Helical" evidence="7">
    <location>
        <begin position="151"/>
        <end position="171"/>
    </location>
</feature>
<feature type="transmembrane region" description="Helical" evidence="7">
    <location>
        <begin position="256"/>
        <end position="279"/>
    </location>
</feature>